<evidence type="ECO:0000313" key="1">
    <source>
        <dbReference type="EMBL" id="KPW61557.1"/>
    </source>
</evidence>
<sequence length="101" mass="11395">MITNQTQPLEIASRELSSETIKAIRQSPSFGPQSWKILDRWALNSPAQLRQLESEGELTLLGKVLEQQRLELEALHSLPAEHKTGLTEHEVLALQEVNTEL</sequence>
<reference evidence="1 2" key="1">
    <citation type="submission" date="2015-09" db="EMBL/GenBank/DDBJ databases">
        <title>Genome announcement of multiple Pseudomonas syringae strains.</title>
        <authorList>
            <person name="Thakur S."/>
            <person name="Wang P.W."/>
            <person name="Gong Y."/>
            <person name="Weir B.S."/>
            <person name="Guttman D.S."/>
        </authorList>
    </citation>
    <scope>NUCLEOTIDE SEQUENCE [LARGE SCALE GENOMIC DNA]</scope>
    <source>
        <strain evidence="1 2">ICMP2823</strain>
    </source>
</reference>
<name>A0A0P9KXY2_PSECA</name>
<evidence type="ECO:0000313" key="2">
    <source>
        <dbReference type="Proteomes" id="UP000050564"/>
    </source>
</evidence>
<dbReference type="EMBL" id="LJPX01000702">
    <property type="protein sequence ID" value="KPW61557.1"/>
    <property type="molecule type" value="Genomic_DNA"/>
</dbReference>
<organism evidence="1 2">
    <name type="scientific">Pseudomonas cannabina</name>
    <dbReference type="NCBI Taxonomy" id="86840"/>
    <lineage>
        <taxon>Bacteria</taxon>
        <taxon>Pseudomonadati</taxon>
        <taxon>Pseudomonadota</taxon>
        <taxon>Gammaproteobacteria</taxon>
        <taxon>Pseudomonadales</taxon>
        <taxon>Pseudomonadaceae</taxon>
        <taxon>Pseudomonas</taxon>
    </lineage>
</organism>
<dbReference type="PATRIC" id="fig|86840.3.peg.1887"/>
<gene>
    <name evidence="1" type="ORF">ALO81_200206</name>
</gene>
<comment type="caution">
    <text evidence="1">The sequence shown here is derived from an EMBL/GenBank/DDBJ whole genome shotgun (WGS) entry which is preliminary data.</text>
</comment>
<accession>A0A0P9KXY2</accession>
<dbReference type="RefSeq" id="WP_208601295.1">
    <property type="nucleotide sequence ID" value="NZ_FNKU01000003.1"/>
</dbReference>
<dbReference type="Proteomes" id="UP000050564">
    <property type="component" value="Unassembled WGS sequence"/>
</dbReference>
<dbReference type="AlphaFoldDB" id="A0A0P9KXY2"/>
<protein>
    <submittedName>
        <fullName evidence="1">Uncharacterized protein</fullName>
    </submittedName>
</protein>
<proteinExistence type="predicted"/>